<sequence length="490" mass="51367">MSFPAPSTPPSSNPARTAAEAAARARAAAPALAALPLPTRASLLRGLSGALGENSAHLAAVAEDETRLGLERLHGEIRRTQAQLEMFADVVEDGAFLDVMIDPPDAAAKPAPRPDIRRMLVPLGPVAVFSASNFPFAFSVLGGDTASALAAGCPVVVKAHEGHPRLSDLTRELVARTVPEDVLSVVHGREEGRSLVTDPAIRAVGFTGSTAVGRALFDLAGSRPDPIPFYGELGSLNPVVVTPAACAARGADIAREYVASVTLGQGQFCTKPGLLFLPARHGLDDTLRREIAAIAPAPLLGRWIAAAYWETLGSLARHQAVSPLHLPGTPTDPRNSAPALLTTSAKDIRAFPEELLRECFGPASLVVTYDSHEDLLETLDVLPGSLTTTVHGQEGAEDGLVRRLTGAGNTGRLIWNGWPTGVAVTPAMHHGGPWPATTAPLHTSVGSRAVARWMRPVAFQNVPDALLPEPLRSTNPWTVPQHMDGAAISG</sequence>
<gene>
    <name evidence="3" type="ORF">G3I21_22080</name>
</gene>
<dbReference type="Pfam" id="PF00171">
    <property type="entry name" value="Aldedh"/>
    <property type="match status" value="1"/>
</dbReference>
<dbReference type="PANTHER" id="PTHR43353:SF3">
    <property type="entry name" value="ALDEHYDE DEHYDROGENASE-RELATED"/>
    <property type="match status" value="1"/>
</dbReference>
<name>A0A7K3QWP5_9ACTN</name>
<dbReference type="CDD" id="cd07129">
    <property type="entry name" value="ALDH_KGSADH"/>
    <property type="match status" value="1"/>
</dbReference>
<dbReference type="RefSeq" id="WP_164191431.1">
    <property type="nucleotide sequence ID" value="NZ_JAAGMR010000247.1"/>
</dbReference>
<dbReference type="Proteomes" id="UP000470520">
    <property type="component" value="Unassembled WGS sequence"/>
</dbReference>
<dbReference type="EMBL" id="JAAGMR010000247">
    <property type="protein sequence ID" value="NEB94337.1"/>
    <property type="molecule type" value="Genomic_DNA"/>
</dbReference>
<accession>A0A7K3QWP5</accession>
<reference evidence="3 4" key="1">
    <citation type="submission" date="2020-01" db="EMBL/GenBank/DDBJ databases">
        <title>Insect and environment-associated Actinomycetes.</title>
        <authorList>
            <person name="Currrie C."/>
            <person name="Chevrette M."/>
            <person name="Carlson C."/>
            <person name="Stubbendieck R."/>
            <person name="Wendt-Pienkowski E."/>
        </authorList>
    </citation>
    <scope>NUCLEOTIDE SEQUENCE [LARGE SCALE GENOMIC DNA]</scope>
    <source>
        <strain evidence="3 4">SID7754</strain>
    </source>
</reference>
<protein>
    <submittedName>
        <fullName evidence="3">Aldehyde dehydrogenase (NADP(+))</fullName>
    </submittedName>
</protein>
<dbReference type="InterPro" id="IPR050740">
    <property type="entry name" value="Aldehyde_DH_Superfamily"/>
</dbReference>
<dbReference type="AlphaFoldDB" id="A0A7K3QWP5"/>
<evidence type="ECO:0000313" key="3">
    <source>
        <dbReference type="EMBL" id="NEB94337.1"/>
    </source>
</evidence>
<feature type="domain" description="Aldehyde dehydrogenase" evidence="2">
    <location>
        <begin position="16"/>
        <end position="278"/>
    </location>
</feature>
<dbReference type="PANTHER" id="PTHR43353">
    <property type="entry name" value="SUCCINATE-SEMIALDEHYDE DEHYDROGENASE, MITOCHONDRIAL"/>
    <property type="match status" value="1"/>
</dbReference>
<dbReference type="Gene3D" id="3.40.309.10">
    <property type="entry name" value="Aldehyde Dehydrogenase, Chain A, domain 2"/>
    <property type="match status" value="1"/>
</dbReference>
<dbReference type="SUPFAM" id="SSF53720">
    <property type="entry name" value="ALDH-like"/>
    <property type="match status" value="1"/>
</dbReference>
<evidence type="ECO:0000259" key="2">
    <source>
        <dbReference type="Pfam" id="PF00171"/>
    </source>
</evidence>
<keyword evidence="1" id="KW-0560">Oxidoreductase</keyword>
<dbReference type="InterPro" id="IPR015590">
    <property type="entry name" value="Aldehyde_DH_dom"/>
</dbReference>
<organism evidence="3 4">
    <name type="scientific">Streptomyces bauhiniae</name>
    <dbReference type="NCBI Taxonomy" id="2340725"/>
    <lineage>
        <taxon>Bacteria</taxon>
        <taxon>Bacillati</taxon>
        <taxon>Actinomycetota</taxon>
        <taxon>Actinomycetes</taxon>
        <taxon>Kitasatosporales</taxon>
        <taxon>Streptomycetaceae</taxon>
        <taxon>Streptomyces</taxon>
    </lineage>
</organism>
<dbReference type="InterPro" id="IPR044151">
    <property type="entry name" value="ALDH_KGSADH"/>
</dbReference>
<dbReference type="InterPro" id="IPR016163">
    <property type="entry name" value="Ald_DH_C"/>
</dbReference>
<evidence type="ECO:0000256" key="1">
    <source>
        <dbReference type="ARBA" id="ARBA00023002"/>
    </source>
</evidence>
<dbReference type="InterPro" id="IPR016162">
    <property type="entry name" value="Ald_DH_N"/>
</dbReference>
<evidence type="ECO:0000313" key="4">
    <source>
        <dbReference type="Proteomes" id="UP000470520"/>
    </source>
</evidence>
<dbReference type="InterPro" id="IPR016161">
    <property type="entry name" value="Ald_DH/histidinol_DH"/>
</dbReference>
<proteinExistence type="predicted"/>
<comment type="caution">
    <text evidence="3">The sequence shown here is derived from an EMBL/GenBank/DDBJ whole genome shotgun (WGS) entry which is preliminary data.</text>
</comment>
<dbReference type="GO" id="GO:0016620">
    <property type="term" value="F:oxidoreductase activity, acting on the aldehyde or oxo group of donors, NAD or NADP as acceptor"/>
    <property type="evidence" value="ECO:0007669"/>
    <property type="project" value="InterPro"/>
</dbReference>
<dbReference type="Gene3D" id="3.40.605.10">
    <property type="entry name" value="Aldehyde Dehydrogenase, Chain A, domain 1"/>
    <property type="match status" value="1"/>
</dbReference>